<evidence type="ECO:0000256" key="1">
    <source>
        <dbReference type="SAM" id="Phobius"/>
    </source>
</evidence>
<keyword evidence="1" id="KW-0812">Transmembrane</keyword>
<keyword evidence="1" id="KW-0472">Membrane</keyword>
<dbReference type="Proteomes" id="UP000235786">
    <property type="component" value="Unassembled WGS sequence"/>
</dbReference>
<evidence type="ECO:0000313" key="2">
    <source>
        <dbReference type="EMBL" id="PMD46053.1"/>
    </source>
</evidence>
<organism evidence="2 3">
    <name type="scientific">Hyaloscypha variabilis (strain UAMH 11265 / GT02V1 / F)</name>
    <name type="common">Meliniomyces variabilis</name>
    <dbReference type="NCBI Taxonomy" id="1149755"/>
    <lineage>
        <taxon>Eukaryota</taxon>
        <taxon>Fungi</taxon>
        <taxon>Dikarya</taxon>
        <taxon>Ascomycota</taxon>
        <taxon>Pezizomycotina</taxon>
        <taxon>Leotiomycetes</taxon>
        <taxon>Helotiales</taxon>
        <taxon>Hyaloscyphaceae</taxon>
        <taxon>Hyaloscypha</taxon>
        <taxon>Hyaloscypha variabilis</taxon>
    </lineage>
</organism>
<proteinExistence type="predicted"/>
<protein>
    <submittedName>
        <fullName evidence="2">Uncharacterized protein</fullName>
    </submittedName>
</protein>
<feature type="transmembrane region" description="Helical" evidence="1">
    <location>
        <begin position="425"/>
        <end position="450"/>
    </location>
</feature>
<dbReference type="PANTHER" id="PTHR37576">
    <property type="entry name" value="DEFECT AT LOW TEMPERATURE PROTEIN 1"/>
    <property type="match status" value="1"/>
</dbReference>
<gene>
    <name evidence="2" type="ORF">L207DRAFT_561483</name>
</gene>
<dbReference type="InterPro" id="IPR021514">
    <property type="entry name" value="DUF3176"/>
</dbReference>
<feature type="transmembrane region" description="Helical" evidence="1">
    <location>
        <begin position="20"/>
        <end position="40"/>
    </location>
</feature>
<feature type="transmembrane region" description="Helical" evidence="1">
    <location>
        <begin position="52"/>
        <end position="71"/>
    </location>
</feature>
<reference evidence="2 3" key="1">
    <citation type="submission" date="2016-04" db="EMBL/GenBank/DDBJ databases">
        <title>A degradative enzymes factory behind the ericoid mycorrhizal symbiosis.</title>
        <authorList>
            <consortium name="DOE Joint Genome Institute"/>
            <person name="Martino E."/>
            <person name="Morin E."/>
            <person name="Grelet G."/>
            <person name="Kuo A."/>
            <person name="Kohler A."/>
            <person name="Daghino S."/>
            <person name="Barry K."/>
            <person name="Choi C."/>
            <person name="Cichocki N."/>
            <person name="Clum A."/>
            <person name="Copeland A."/>
            <person name="Hainaut M."/>
            <person name="Haridas S."/>
            <person name="Labutti K."/>
            <person name="Lindquist E."/>
            <person name="Lipzen A."/>
            <person name="Khouja H.-R."/>
            <person name="Murat C."/>
            <person name="Ohm R."/>
            <person name="Olson A."/>
            <person name="Spatafora J."/>
            <person name="Veneault-Fourrey C."/>
            <person name="Henrissat B."/>
            <person name="Grigoriev I."/>
            <person name="Martin F."/>
            <person name="Perotto S."/>
        </authorList>
    </citation>
    <scope>NUCLEOTIDE SEQUENCE [LARGE SCALE GENOMIC DNA]</scope>
    <source>
        <strain evidence="2 3">F</strain>
    </source>
</reference>
<dbReference type="STRING" id="1149755.A0A2J6S5K6"/>
<dbReference type="PANTHER" id="PTHR37576:SF2">
    <property type="entry name" value="DEFECT AT LOW TEMPERATURE PROTEIN 1"/>
    <property type="match status" value="1"/>
</dbReference>
<dbReference type="AlphaFoldDB" id="A0A2J6S5K6"/>
<sequence>MAGNNPWNPGVFLRLPWAGFAALAGAIGGIVGSVVVLKVSNGKPIMDWRFQPTVYLSIISTLMNLMVHYAFTQGVKIAWWTRALKPDTKISQLQQYWETGNSLLASLKVGRNANLVALASIIVAIAQINGPLLQRVSRVAVVATFSDVTVLLGIAPQLPQGYTGLVEGRGNFPSWFTELFLPTVNEYYDRVSINVNQTGCTGICSTTVSGAGFAIFCSSSESTFDAIGESQPLSVAGVDAFQSNFEWYSTAPNNISINVEFKPDPGCQTRLLVRNCTLSPATVQYNVLIDGNTSTISLPLNSSIYDDKVESTYAIEESYAEGSNTTLGGLALALELRFNSVANIKFTGGDGWEVSSTGSTSNQFVQPNSTVYSNCSVAFNDPTDNLIANARELMFRTAIAAANSSTVRSVSAQQQATIAVYESHYLYLELASLFTALAIILVIPTFIGYWRLGREVSMSTIETAKAFNAPLLRNNDSNADAEHLIKNLGHMGVRYGAIISATGNDGLLETRKHEASQSIADLSGRRLEMASPEYVVEPRKGWQFGG</sequence>
<dbReference type="OrthoDB" id="5357734at2759"/>
<evidence type="ECO:0000313" key="3">
    <source>
        <dbReference type="Proteomes" id="UP000235786"/>
    </source>
</evidence>
<dbReference type="EMBL" id="KZ613939">
    <property type="protein sequence ID" value="PMD46053.1"/>
    <property type="molecule type" value="Genomic_DNA"/>
</dbReference>
<keyword evidence="3" id="KW-1185">Reference proteome</keyword>
<accession>A0A2J6S5K6</accession>
<name>A0A2J6S5K6_HYAVF</name>
<dbReference type="Pfam" id="PF11374">
    <property type="entry name" value="DUF3176"/>
    <property type="match status" value="1"/>
</dbReference>
<keyword evidence="1" id="KW-1133">Transmembrane helix</keyword>